<sequence>MGRKMMGWNEILGTNVHEYQADKGAAAELELSKSSVVHFWKADIKPMTEAPENGYTIVDSLHTETYLDYSYDNISLKRSYDFDPIPKDLSPEYHNRIVGIGCQMWGRMDSCQWVYGFHDFYDFSKDCRLCRSGMYTTSTKRF</sequence>
<evidence type="ECO:0000256" key="1">
    <source>
        <dbReference type="ARBA" id="ARBA00006285"/>
    </source>
</evidence>
<dbReference type="InterPro" id="IPR017853">
    <property type="entry name" value="GH"/>
</dbReference>
<evidence type="ECO:0000313" key="5">
    <source>
        <dbReference type="Proteomes" id="UP000184231"/>
    </source>
</evidence>
<dbReference type="EMBL" id="FQYX01000031">
    <property type="protein sequence ID" value="SHJ69689.1"/>
    <property type="molecule type" value="Genomic_DNA"/>
</dbReference>
<dbReference type="SUPFAM" id="SSF51445">
    <property type="entry name" value="(Trans)glycosidases"/>
    <property type="match status" value="1"/>
</dbReference>
<evidence type="ECO:0000313" key="4">
    <source>
        <dbReference type="EMBL" id="SHJ69689.1"/>
    </source>
</evidence>
<dbReference type="RefSeq" id="WP_084668522.1">
    <property type="nucleotide sequence ID" value="NZ_FQYX01000031.1"/>
</dbReference>
<name>A0A1M6LEQ3_9FLAO</name>
<dbReference type="InterPro" id="IPR015883">
    <property type="entry name" value="Glyco_hydro_20_cat"/>
</dbReference>
<keyword evidence="2 4" id="KW-0378">Hydrolase</keyword>
<keyword evidence="5" id="KW-1185">Reference proteome</keyword>
<evidence type="ECO:0000256" key="2">
    <source>
        <dbReference type="ARBA" id="ARBA00022801"/>
    </source>
</evidence>
<dbReference type="OrthoDB" id="9763537at2"/>
<protein>
    <submittedName>
        <fullName evidence="4">Glycosyl hydrolase family 20, catalytic domain</fullName>
    </submittedName>
</protein>
<comment type="similarity">
    <text evidence="1">Belongs to the glycosyl hydrolase 20 family.</text>
</comment>
<feature type="domain" description="Glycoside hydrolase family 20 catalytic" evidence="3">
    <location>
        <begin position="2"/>
        <end position="106"/>
    </location>
</feature>
<gene>
    <name evidence="4" type="ORF">SAMN04487911_13112</name>
</gene>
<dbReference type="Gene3D" id="3.20.20.80">
    <property type="entry name" value="Glycosidases"/>
    <property type="match status" value="1"/>
</dbReference>
<organism evidence="4 5">
    <name type="scientific">Arenibacter nanhaiticus</name>
    <dbReference type="NCBI Taxonomy" id="558155"/>
    <lineage>
        <taxon>Bacteria</taxon>
        <taxon>Pseudomonadati</taxon>
        <taxon>Bacteroidota</taxon>
        <taxon>Flavobacteriia</taxon>
        <taxon>Flavobacteriales</taxon>
        <taxon>Flavobacteriaceae</taxon>
        <taxon>Arenibacter</taxon>
    </lineage>
</organism>
<dbReference type="GO" id="GO:0004563">
    <property type="term" value="F:beta-N-acetylhexosaminidase activity"/>
    <property type="evidence" value="ECO:0007669"/>
    <property type="project" value="UniProtKB-ARBA"/>
</dbReference>
<dbReference type="STRING" id="558155.SAMN04487911_13112"/>
<dbReference type="GO" id="GO:0005975">
    <property type="term" value="P:carbohydrate metabolic process"/>
    <property type="evidence" value="ECO:0007669"/>
    <property type="project" value="InterPro"/>
</dbReference>
<dbReference type="Proteomes" id="UP000184231">
    <property type="component" value="Unassembled WGS sequence"/>
</dbReference>
<evidence type="ECO:0000259" key="3">
    <source>
        <dbReference type="Pfam" id="PF00728"/>
    </source>
</evidence>
<dbReference type="AlphaFoldDB" id="A0A1M6LEQ3"/>
<proteinExistence type="inferred from homology"/>
<dbReference type="Pfam" id="PF00728">
    <property type="entry name" value="Glyco_hydro_20"/>
    <property type="match status" value="1"/>
</dbReference>
<reference evidence="4 5" key="1">
    <citation type="submission" date="2016-11" db="EMBL/GenBank/DDBJ databases">
        <authorList>
            <person name="Jaros S."/>
            <person name="Januszkiewicz K."/>
            <person name="Wedrychowicz H."/>
        </authorList>
    </citation>
    <scope>NUCLEOTIDE SEQUENCE [LARGE SCALE GENOMIC DNA]</scope>
    <source>
        <strain evidence="4 5">CGMCC 1.8863</strain>
    </source>
</reference>
<accession>A0A1M6LEQ3</accession>